<gene>
    <name evidence="2" type="ORF">BT67DRAFT_484681</name>
</gene>
<evidence type="ECO:0000313" key="3">
    <source>
        <dbReference type="Proteomes" id="UP001304895"/>
    </source>
</evidence>
<dbReference type="EMBL" id="MU853420">
    <property type="protein sequence ID" value="KAK4132097.1"/>
    <property type="molecule type" value="Genomic_DNA"/>
</dbReference>
<protein>
    <submittedName>
        <fullName evidence="2">Uncharacterized protein</fullName>
    </submittedName>
</protein>
<name>A0AAN6ZBG1_9PEZI</name>
<feature type="compositionally biased region" description="Polar residues" evidence="1">
    <location>
        <begin position="154"/>
        <end position="167"/>
    </location>
</feature>
<evidence type="ECO:0000256" key="1">
    <source>
        <dbReference type="SAM" id="MobiDB-lite"/>
    </source>
</evidence>
<feature type="region of interest" description="Disordered" evidence="1">
    <location>
        <begin position="114"/>
        <end position="221"/>
    </location>
</feature>
<feature type="region of interest" description="Disordered" evidence="1">
    <location>
        <begin position="55"/>
        <end position="92"/>
    </location>
</feature>
<organism evidence="2 3">
    <name type="scientific">Trichocladium antarcticum</name>
    <dbReference type="NCBI Taxonomy" id="1450529"/>
    <lineage>
        <taxon>Eukaryota</taxon>
        <taxon>Fungi</taxon>
        <taxon>Dikarya</taxon>
        <taxon>Ascomycota</taxon>
        <taxon>Pezizomycotina</taxon>
        <taxon>Sordariomycetes</taxon>
        <taxon>Sordariomycetidae</taxon>
        <taxon>Sordariales</taxon>
        <taxon>Chaetomiaceae</taxon>
        <taxon>Trichocladium</taxon>
    </lineage>
</organism>
<sequence>MSPCCDGFCWGRYHCRNGPPVGSCPNASVHVGGLCGQCTVQERFIRPVDNNLDAGNETVSAPGSCGLSDVSSSESAPEPPVEGPGQDGSGNPTLHNCQITNMYCVTGNAIFPRPIPRSERPTFTSGMTRAHSLRSPTVSRTVVYPPGSLRPAASSYTPNYRQQTGTARNAVPRNSPLPARLAPRPASPSPLILPSPLSRPTQTATSGPPPPSTIPHIVNYGPRMSLPPTNFSWPRPQPTLGTLCPPCPPTGLRRSECLLATPGPHAHSQCRGGDTISDPGLSPSDSSTAASETAEEADLRRRLAAIQARRQAPWDEAEQQEALARAYASRARHAALDLLHARAAVPAANRGPGFWPRTATRGAAADQDGDYAAREIARLSEVGVWGRAAEWAPGIRWECVAERPRVCVLVREVGWAGIGKPQVLPGLRVVVCSTAEGVCSLQLDQLRMG</sequence>
<feature type="compositionally biased region" description="Low complexity" evidence="1">
    <location>
        <begin position="172"/>
        <end position="184"/>
    </location>
</feature>
<keyword evidence="3" id="KW-1185">Reference proteome</keyword>
<proteinExistence type="predicted"/>
<comment type="caution">
    <text evidence="2">The sequence shown here is derived from an EMBL/GenBank/DDBJ whole genome shotgun (WGS) entry which is preliminary data.</text>
</comment>
<evidence type="ECO:0000313" key="2">
    <source>
        <dbReference type="EMBL" id="KAK4132097.1"/>
    </source>
</evidence>
<accession>A0AAN6ZBG1</accession>
<reference evidence="2" key="1">
    <citation type="journal article" date="2023" name="Mol. Phylogenet. Evol.">
        <title>Genome-scale phylogeny and comparative genomics of the fungal order Sordariales.</title>
        <authorList>
            <person name="Hensen N."/>
            <person name="Bonometti L."/>
            <person name="Westerberg I."/>
            <person name="Brannstrom I.O."/>
            <person name="Guillou S."/>
            <person name="Cros-Aarteil S."/>
            <person name="Calhoun S."/>
            <person name="Haridas S."/>
            <person name="Kuo A."/>
            <person name="Mondo S."/>
            <person name="Pangilinan J."/>
            <person name="Riley R."/>
            <person name="LaButti K."/>
            <person name="Andreopoulos B."/>
            <person name="Lipzen A."/>
            <person name="Chen C."/>
            <person name="Yan M."/>
            <person name="Daum C."/>
            <person name="Ng V."/>
            <person name="Clum A."/>
            <person name="Steindorff A."/>
            <person name="Ohm R.A."/>
            <person name="Martin F."/>
            <person name="Silar P."/>
            <person name="Natvig D.O."/>
            <person name="Lalanne C."/>
            <person name="Gautier V."/>
            <person name="Ament-Velasquez S.L."/>
            <person name="Kruys A."/>
            <person name="Hutchinson M.I."/>
            <person name="Powell A.J."/>
            <person name="Barry K."/>
            <person name="Miller A.N."/>
            <person name="Grigoriev I.V."/>
            <person name="Debuchy R."/>
            <person name="Gladieux P."/>
            <person name="Hiltunen Thoren M."/>
            <person name="Johannesson H."/>
        </authorList>
    </citation>
    <scope>NUCLEOTIDE SEQUENCE</scope>
    <source>
        <strain evidence="2">CBS 123565</strain>
    </source>
</reference>
<dbReference type="AlphaFoldDB" id="A0AAN6ZBG1"/>
<feature type="region of interest" description="Disordered" evidence="1">
    <location>
        <begin position="262"/>
        <end position="298"/>
    </location>
</feature>
<dbReference type="Proteomes" id="UP001304895">
    <property type="component" value="Unassembled WGS sequence"/>
</dbReference>
<reference evidence="2" key="2">
    <citation type="submission" date="2023-05" db="EMBL/GenBank/DDBJ databases">
        <authorList>
            <consortium name="Lawrence Berkeley National Laboratory"/>
            <person name="Steindorff A."/>
            <person name="Hensen N."/>
            <person name="Bonometti L."/>
            <person name="Westerberg I."/>
            <person name="Brannstrom I.O."/>
            <person name="Guillou S."/>
            <person name="Cros-Aarteil S."/>
            <person name="Calhoun S."/>
            <person name="Haridas S."/>
            <person name="Kuo A."/>
            <person name="Mondo S."/>
            <person name="Pangilinan J."/>
            <person name="Riley R."/>
            <person name="Labutti K."/>
            <person name="Andreopoulos B."/>
            <person name="Lipzen A."/>
            <person name="Chen C."/>
            <person name="Yanf M."/>
            <person name="Daum C."/>
            <person name="Ng V."/>
            <person name="Clum A."/>
            <person name="Ohm R."/>
            <person name="Martin F."/>
            <person name="Silar P."/>
            <person name="Natvig D."/>
            <person name="Lalanne C."/>
            <person name="Gautier V."/>
            <person name="Ament-Velasquez S.L."/>
            <person name="Kruys A."/>
            <person name="Hutchinson M.I."/>
            <person name="Powell A.J."/>
            <person name="Barry K."/>
            <person name="Miller A.N."/>
            <person name="Grigoriev I.V."/>
            <person name="Debuchy R."/>
            <person name="Gladieux P."/>
            <person name="Thoren M.H."/>
            <person name="Johannesson H."/>
        </authorList>
    </citation>
    <scope>NUCLEOTIDE SEQUENCE</scope>
    <source>
        <strain evidence="2">CBS 123565</strain>
    </source>
</reference>